<organism evidence="1 2">
    <name type="scientific">Botryobasidium botryosum (strain FD-172 SS1)</name>
    <dbReference type="NCBI Taxonomy" id="930990"/>
    <lineage>
        <taxon>Eukaryota</taxon>
        <taxon>Fungi</taxon>
        <taxon>Dikarya</taxon>
        <taxon>Basidiomycota</taxon>
        <taxon>Agaricomycotina</taxon>
        <taxon>Agaricomycetes</taxon>
        <taxon>Cantharellales</taxon>
        <taxon>Botryobasidiaceae</taxon>
        <taxon>Botryobasidium</taxon>
    </lineage>
</organism>
<name>A0A067LY91_BOTB1</name>
<dbReference type="AlphaFoldDB" id="A0A067LY91"/>
<proteinExistence type="predicted"/>
<gene>
    <name evidence="1" type="ORF">BOTBODRAFT_612397</name>
</gene>
<evidence type="ECO:0000313" key="2">
    <source>
        <dbReference type="Proteomes" id="UP000027195"/>
    </source>
</evidence>
<sequence>MIHIICTTNVLAKQRERDVAGMISSALCVYKWDWGGGGGYSEYWQRQAIEAIRPPSL</sequence>
<dbReference type="EMBL" id="KL198110">
    <property type="protein sequence ID" value="KDQ07305.1"/>
    <property type="molecule type" value="Genomic_DNA"/>
</dbReference>
<dbReference type="HOGENOM" id="CLU_2996248_0_0_1"/>
<accession>A0A067LY91</accession>
<dbReference type="InParanoid" id="A0A067LY91"/>
<protein>
    <submittedName>
        <fullName evidence="1">Uncharacterized protein</fullName>
    </submittedName>
</protein>
<dbReference type="Proteomes" id="UP000027195">
    <property type="component" value="Unassembled WGS sequence"/>
</dbReference>
<reference evidence="2" key="1">
    <citation type="journal article" date="2014" name="Proc. Natl. Acad. Sci. U.S.A.">
        <title>Extensive sampling of basidiomycete genomes demonstrates inadequacy of the white-rot/brown-rot paradigm for wood decay fungi.</title>
        <authorList>
            <person name="Riley R."/>
            <person name="Salamov A.A."/>
            <person name="Brown D.W."/>
            <person name="Nagy L.G."/>
            <person name="Floudas D."/>
            <person name="Held B.W."/>
            <person name="Levasseur A."/>
            <person name="Lombard V."/>
            <person name="Morin E."/>
            <person name="Otillar R."/>
            <person name="Lindquist E.A."/>
            <person name="Sun H."/>
            <person name="LaButti K.M."/>
            <person name="Schmutz J."/>
            <person name="Jabbour D."/>
            <person name="Luo H."/>
            <person name="Baker S.E."/>
            <person name="Pisabarro A.G."/>
            <person name="Walton J.D."/>
            <person name="Blanchette R.A."/>
            <person name="Henrissat B."/>
            <person name="Martin F."/>
            <person name="Cullen D."/>
            <person name="Hibbett D.S."/>
            <person name="Grigoriev I.V."/>
        </authorList>
    </citation>
    <scope>NUCLEOTIDE SEQUENCE [LARGE SCALE GENOMIC DNA]</scope>
    <source>
        <strain evidence="2">FD-172 SS1</strain>
    </source>
</reference>
<evidence type="ECO:0000313" key="1">
    <source>
        <dbReference type="EMBL" id="KDQ07305.1"/>
    </source>
</evidence>
<keyword evidence="2" id="KW-1185">Reference proteome</keyword>